<keyword evidence="3" id="KW-1185">Reference proteome</keyword>
<evidence type="ECO:0000259" key="1">
    <source>
        <dbReference type="Pfam" id="PF06985"/>
    </source>
</evidence>
<reference evidence="2 3" key="1">
    <citation type="submission" date="2019-03" db="EMBL/GenBank/DDBJ databases">
        <title>Draft genome sequence of Xylaria hypoxylon DSM 108379, a ubiquitous saprotrophic-parasitic fungi on hardwood.</title>
        <authorList>
            <person name="Buettner E."/>
            <person name="Leonhardt S."/>
            <person name="Gebauer A.M."/>
            <person name="Liers C."/>
            <person name="Hofrichter M."/>
            <person name="Kellner H."/>
        </authorList>
    </citation>
    <scope>NUCLEOTIDE SEQUENCE [LARGE SCALE GENOMIC DNA]</scope>
    <source>
        <strain evidence="2 3">DSM 108379</strain>
    </source>
</reference>
<dbReference type="PANTHER" id="PTHR33112:SF16">
    <property type="entry name" value="HETEROKARYON INCOMPATIBILITY DOMAIN-CONTAINING PROTEIN"/>
    <property type="match status" value="1"/>
</dbReference>
<accession>A0A4Z0YKG9</accession>
<evidence type="ECO:0000313" key="2">
    <source>
        <dbReference type="EMBL" id="TGJ79340.1"/>
    </source>
</evidence>
<dbReference type="PANTHER" id="PTHR33112">
    <property type="entry name" value="DOMAIN PROTEIN, PUTATIVE-RELATED"/>
    <property type="match status" value="1"/>
</dbReference>
<dbReference type="Proteomes" id="UP000297716">
    <property type="component" value="Unassembled WGS sequence"/>
</dbReference>
<dbReference type="AlphaFoldDB" id="A0A4Z0YKG9"/>
<dbReference type="InterPro" id="IPR010730">
    <property type="entry name" value="HET"/>
</dbReference>
<sequence length="856" mass="95771">MGNGISLGEVVAELVTRPRGRRQQMDALLEPQDMLRTGSVTASIYRHLEQAKEEELEPPDRGTKSLDYFQKPPPYQGIQNPSMPQNNGEVTTASQTPTKLCDACLGINIETITSDTGYWHRFLSEMYGSGMSCKLCNSMSNALCLRPYEKYRGDRYRLVVSLEPKSDANDPLRSSRYAFSIGIIEIIYFISNTVPYGRGSGHYIAASKSGLNNQFPSFLQLALKDCRPWEEPDLEPFLYTWGERPNDYSVPTGSKPETAISSRVLVLTNEYDIAVEFGVDLVRTIGQNTASARSFDIAAGWLETCISCEPSPLQTTWEPHFKTGTEHPPVETEHAWSLHEVTSATEPNTLLGETPSRLIEIRPKSGRAGEVRLIETKGMDTTEELIRFASLSYCWGQPKAGEDGPWWTTKANIATHLVGLPRSVLPATLQDGIMVAEKLNLPYIWIDALCIVQDDADDWATEASKMNGIYLGSVLTIAVASSASADEGCFNTLSQPTVNSANFHEAWVTVDGTLKDGRRSCLYVSMQRVFKDDLNIYEGDPTFEKNPLTNVNMYRDQVLNGPLGVRAWTLQEEVIPRRTLYYTSKQLVWKCTHCLINEENFPHEQHQGPYPILEYDCPLTPEAIDRLWYGGVVEQYSKRKLTFGSDKLVALSGLAKATYLNRHVDYIAGLWKDCLLSGTLWKRNSPGHKNKAYSCPSWSWASQNSTVSYNWGYHRSGDISMFRPRVLDVQWEPGAASPFGDVISACLYVDTIIVLGRVVRDLCFGTKQYDEDISQSLVFSTPGSMRIWHAAAVLDDDSMLGGLVTLALQTQSNIVLLLDPPDLNADEYRRVGIAEIDTQSGEEVRSNWKRKTIKLV</sequence>
<dbReference type="Pfam" id="PF06985">
    <property type="entry name" value="HET"/>
    <property type="match status" value="1"/>
</dbReference>
<dbReference type="EMBL" id="SKBN01000296">
    <property type="protein sequence ID" value="TGJ79340.1"/>
    <property type="molecule type" value="Genomic_DNA"/>
</dbReference>
<name>A0A4Z0YKG9_9PEZI</name>
<proteinExistence type="predicted"/>
<evidence type="ECO:0000313" key="3">
    <source>
        <dbReference type="Proteomes" id="UP000297716"/>
    </source>
</evidence>
<comment type="caution">
    <text evidence="2">The sequence shown here is derived from an EMBL/GenBank/DDBJ whole genome shotgun (WGS) entry which is preliminary data.</text>
</comment>
<gene>
    <name evidence="2" type="ORF">E0Z10_g9421</name>
</gene>
<organism evidence="2 3">
    <name type="scientific">Xylaria hypoxylon</name>
    <dbReference type="NCBI Taxonomy" id="37992"/>
    <lineage>
        <taxon>Eukaryota</taxon>
        <taxon>Fungi</taxon>
        <taxon>Dikarya</taxon>
        <taxon>Ascomycota</taxon>
        <taxon>Pezizomycotina</taxon>
        <taxon>Sordariomycetes</taxon>
        <taxon>Xylariomycetidae</taxon>
        <taxon>Xylariales</taxon>
        <taxon>Xylariaceae</taxon>
        <taxon>Xylaria</taxon>
    </lineage>
</organism>
<dbReference type="STRING" id="37992.A0A4Z0YKG9"/>
<protein>
    <recommendedName>
        <fullName evidence="1">Heterokaryon incompatibility domain-containing protein</fullName>
    </recommendedName>
</protein>
<dbReference type="OrthoDB" id="5125733at2759"/>
<feature type="domain" description="Heterokaryon incompatibility" evidence="1">
    <location>
        <begin position="388"/>
        <end position="572"/>
    </location>
</feature>